<dbReference type="NCBIfam" id="TIGR00639">
    <property type="entry name" value="PurN"/>
    <property type="match status" value="1"/>
</dbReference>
<feature type="binding site" evidence="6">
    <location>
        <begin position="61"/>
        <end position="63"/>
    </location>
    <ligand>
        <name>N(1)-(5-phospho-beta-D-ribosyl)glycinamide</name>
        <dbReference type="ChEBI" id="CHEBI:143788"/>
    </ligand>
</feature>
<evidence type="ECO:0000256" key="5">
    <source>
        <dbReference type="ARBA" id="ARBA00047664"/>
    </source>
</evidence>
<dbReference type="GO" id="GO:0006189">
    <property type="term" value="P:'de novo' IMP biosynthetic process"/>
    <property type="evidence" value="ECO:0007669"/>
    <property type="project" value="UniProtKB-UniRule"/>
</dbReference>
<dbReference type="InterPro" id="IPR036477">
    <property type="entry name" value="Formyl_transf_N_sf"/>
</dbReference>
<evidence type="ECO:0000313" key="10">
    <source>
        <dbReference type="Proteomes" id="UP000325385"/>
    </source>
</evidence>
<feature type="region of interest" description="Disordered" evidence="7">
    <location>
        <begin position="1"/>
        <end position="46"/>
    </location>
</feature>
<organism evidence="9 10">
    <name type="scientific">Qipengyuania flava</name>
    <dbReference type="NCBI Taxonomy" id="192812"/>
    <lineage>
        <taxon>Bacteria</taxon>
        <taxon>Pseudomonadati</taxon>
        <taxon>Pseudomonadota</taxon>
        <taxon>Alphaproteobacteria</taxon>
        <taxon>Sphingomonadales</taxon>
        <taxon>Erythrobacteraceae</taxon>
        <taxon>Qipengyuania</taxon>
    </lineage>
</organism>
<reference evidence="10" key="1">
    <citation type="submission" date="2018-09" db="EMBL/GenBank/DDBJ databases">
        <title>Nocardia yunnanensis sp. nov., an actinomycete isolated from a soil sample.</title>
        <authorList>
            <person name="Zhang J."/>
        </authorList>
    </citation>
    <scope>NUCLEOTIDE SEQUENCE [LARGE SCALE GENOMIC DNA]</scope>
    <source>
        <strain evidence="10">21-3</strain>
    </source>
</reference>
<evidence type="ECO:0000256" key="2">
    <source>
        <dbReference type="ARBA" id="ARBA00022679"/>
    </source>
</evidence>
<dbReference type="Proteomes" id="UP000325385">
    <property type="component" value="Chromosome"/>
</dbReference>
<dbReference type="CDD" id="cd08645">
    <property type="entry name" value="FMT_core_GART"/>
    <property type="match status" value="1"/>
</dbReference>
<dbReference type="InterPro" id="IPR058532">
    <property type="entry name" value="YjbR/MT2646/Rv2570-like"/>
</dbReference>
<gene>
    <name evidence="6 9" type="primary">purN</name>
    <name evidence="9" type="ORF">D0Y83_13760</name>
</gene>
<comment type="catalytic activity">
    <reaction evidence="5 6">
        <text>N(1)-(5-phospho-beta-D-ribosyl)glycinamide + (6R)-10-formyltetrahydrofolate = N(2)-formyl-N(1)-(5-phospho-beta-D-ribosyl)glycinamide + (6S)-5,6,7,8-tetrahydrofolate + H(+)</text>
        <dbReference type="Rhea" id="RHEA:15053"/>
        <dbReference type="ChEBI" id="CHEBI:15378"/>
        <dbReference type="ChEBI" id="CHEBI:57453"/>
        <dbReference type="ChEBI" id="CHEBI:143788"/>
        <dbReference type="ChEBI" id="CHEBI:147286"/>
        <dbReference type="ChEBI" id="CHEBI:195366"/>
        <dbReference type="EC" id="2.1.2.2"/>
    </reaction>
</comment>
<dbReference type="Pfam" id="PF04237">
    <property type="entry name" value="YjbR"/>
    <property type="match status" value="1"/>
</dbReference>
<evidence type="ECO:0000256" key="4">
    <source>
        <dbReference type="ARBA" id="ARBA00038440"/>
    </source>
</evidence>
<sequence>MRAKPCLRSAVSRPARKAAPFGDRRAPGLRARTGRRPTLADTNAETSPARAKVAVFVSGTGTNMAALLYASRLPGAAYEIVLVAANDADAGGLQIAATEGVATFALSHKGMSRADHDVAMEKAALEAGAQYIALAGYMRILSPGFVQRWEGRMLNIHPSLLPQYAGLDTHARAIEAGDTHGGVSVHLVTEELDAGEILGQIAVAITPGDTPDTLAARVRLAEHQLYPRVLGDYVSRGSDPQHLLERLRALALALPQTHERESHGAPGFRVGSEKSGKYFAHFSDRHHGTPHISLLVKCSGMDELEHLVETQPEAYHKPAYYGASGWIGIILNRPGLDWEAVDEWLQRSWRQVAPKSVTRLLDAADEF</sequence>
<dbReference type="InterPro" id="IPR002376">
    <property type="entry name" value="Formyl_transf_N"/>
</dbReference>
<dbReference type="GO" id="GO:0004644">
    <property type="term" value="F:phosphoribosylglycinamide formyltransferase activity"/>
    <property type="evidence" value="ECO:0007669"/>
    <property type="project" value="UniProtKB-UniRule"/>
</dbReference>
<feature type="site" description="Raises pKa of active site His" evidence="6">
    <location>
        <position position="193"/>
    </location>
</feature>
<dbReference type="PANTHER" id="PTHR43369">
    <property type="entry name" value="PHOSPHORIBOSYLGLYCINAMIDE FORMYLTRANSFERASE"/>
    <property type="match status" value="1"/>
</dbReference>
<dbReference type="HAMAP" id="MF_01930">
    <property type="entry name" value="PurN"/>
    <property type="match status" value="1"/>
</dbReference>
<keyword evidence="2 6" id="KW-0808">Transferase</keyword>
<dbReference type="EC" id="2.1.2.2" evidence="6"/>
<dbReference type="Gene3D" id="3.90.1150.30">
    <property type="match status" value="1"/>
</dbReference>
<dbReference type="Gene3D" id="3.40.50.170">
    <property type="entry name" value="Formyl transferase, N-terminal domain"/>
    <property type="match status" value="1"/>
</dbReference>
<dbReference type="PANTHER" id="PTHR43369:SF2">
    <property type="entry name" value="PHOSPHORIBOSYLGLYCINAMIDE FORMYLTRANSFERASE"/>
    <property type="match status" value="1"/>
</dbReference>
<keyword evidence="3 6" id="KW-0658">Purine biosynthesis</keyword>
<dbReference type="SUPFAM" id="SSF142906">
    <property type="entry name" value="YjbR-like"/>
    <property type="match status" value="1"/>
</dbReference>
<evidence type="ECO:0000259" key="8">
    <source>
        <dbReference type="Pfam" id="PF00551"/>
    </source>
</evidence>
<evidence type="ECO:0000313" key="9">
    <source>
        <dbReference type="EMBL" id="QFI64208.1"/>
    </source>
</evidence>
<comment type="pathway">
    <text evidence="1 6">Purine metabolism; IMP biosynthesis via de novo pathway; N(2)-formyl-N(1)-(5-phospho-D-ribosyl)glycinamide from N(1)-(5-phospho-D-ribosyl)glycinamide (10-formyl THF route): step 1/1.</text>
</comment>
<dbReference type="InterPro" id="IPR001555">
    <property type="entry name" value="GART_AS"/>
</dbReference>
<feature type="binding site" evidence="6">
    <location>
        <position position="155"/>
    </location>
    <ligand>
        <name>(6R)-10-formyltetrahydrofolate</name>
        <dbReference type="ChEBI" id="CHEBI:195366"/>
    </ligand>
</feature>
<dbReference type="SUPFAM" id="SSF53328">
    <property type="entry name" value="Formyltransferase"/>
    <property type="match status" value="1"/>
</dbReference>
<feature type="domain" description="Formyl transferase N-terminal" evidence="8">
    <location>
        <begin position="52"/>
        <end position="230"/>
    </location>
</feature>
<name>A0A5P6NEA2_9SPHN</name>
<dbReference type="Pfam" id="PF00551">
    <property type="entry name" value="Formyl_trans_N"/>
    <property type="match status" value="1"/>
</dbReference>
<dbReference type="PROSITE" id="PS00373">
    <property type="entry name" value="GART"/>
    <property type="match status" value="1"/>
</dbReference>
<comment type="similarity">
    <text evidence="4 6">Belongs to the GART family.</text>
</comment>
<proteinExistence type="inferred from homology"/>
<dbReference type="GO" id="GO:0005829">
    <property type="term" value="C:cytosol"/>
    <property type="evidence" value="ECO:0007669"/>
    <property type="project" value="TreeGrafter"/>
</dbReference>
<feature type="active site" description="Proton donor" evidence="6">
    <location>
        <position position="157"/>
    </location>
</feature>
<dbReference type="InterPro" id="IPR038056">
    <property type="entry name" value="YjbR-like_sf"/>
</dbReference>
<evidence type="ECO:0000256" key="3">
    <source>
        <dbReference type="ARBA" id="ARBA00022755"/>
    </source>
</evidence>
<dbReference type="InterPro" id="IPR004607">
    <property type="entry name" value="GART"/>
</dbReference>
<evidence type="ECO:0000256" key="6">
    <source>
        <dbReference type="HAMAP-Rule" id="MF_01930"/>
    </source>
</evidence>
<dbReference type="EMBL" id="CP032228">
    <property type="protein sequence ID" value="QFI64208.1"/>
    <property type="molecule type" value="Genomic_DNA"/>
</dbReference>
<accession>A0A5P6NEA2</accession>
<protein>
    <recommendedName>
        <fullName evidence="6">Phosphoribosylglycinamide formyltransferase</fullName>
        <ecNumber evidence="6">2.1.2.2</ecNumber>
    </recommendedName>
    <alternativeName>
        <fullName evidence="6">5'-phosphoribosylglycinamide transformylase</fullName>
    </alternativeName>
    <alternativeName>
        <fullName evidence="6">GAR transformylase</fullName>
        <shortName evidence="6">GART</shortName>
    </alternativeName>
</protein>
<evidence type="ECO:0000256" key="7">
    <source>
        <dbReference type="SAM" id="MobiDB-lite"/>
    </source>
</evidence>
<evidence type="ECO:0000256" key="1">
    <source>
        <dbReference type="ARBA" id="ARBA00005054"/>
    </source>
</evidence>
<dbReference type="UniPathway" id="UPA00074">
    <property type="reaction ID" value="UER00126"/>
</dbReference>
<dbReference type="AlphaFoldDB" id="A0A5P6NEA2"/>
<comment type="function">
    <text evidence="6">Catalyzes the transfer of a formyl group from 10-formyltetrahydrofolate to 5-phospho-ribosyl-glycinamide (GAR), producing 5-phospho-ribosyl-N-formylglycinamide (FGAR) and tetrahydrofolate.</text>
</comment>
<feature type="binding site" evidence="6">
    <location>
        <position position="113"/>
    </location>
    <ligand>
        <name>(6R)-10-formyltetrahydrofolate</name>
        <dbReference type="ChEBI" id="CHEBI:195366"/>
    </ligand>
</feature>
<feature type="binding site" evidence="6">
    <location>
        <begin position="138"/>
        <end position="141"/>
    </location>
    <ligand>
        <name>(6R)-10-formyltetrahydrofolate</name>
        <dbReference type="ChEBI" id="CHEBI:195366"/>
    </ligand>
</feature>